<dbReference type="InterPro" id="IPR035906">
    <property type="entry name" value="MetI-like_sf"/>
</dbReference>
<dbReference type="CDD" id="cd06261">
    <property type="entry name" value="TM_PBP2"/>
    <property type="match status" value="1"/>
</dbReference>
<sequence length="294" mass="31764">MSLAMVTSSPRAPVRRSGLRRVLRWLRDDLRASIALLYLALLVALSLLAPWVAPHSPVVQSLDMLMPPDATHWLGTDDLGRDVFSRLIYGAPMTLYASFLAVSVGAAIGLPVGILAGWLGGWVDALTSRFIDALLSFPSIVLAIAVTGALGIGLTNSMIAVGIVFSPGIARLIRVQTIIVRDELYVDAARCFGMAPWRLVLRHVLPNAIQPCIVQVTLMLATALLSEASLSFLGLGVQPPQPSWGQMLARSYTYMEIAPEQMYAPGLAILFTALAFNALGESLRAVLDPTRRHR</sequence>
<comment type="similarity">
    <text evidence="7">Belongs to the binding-protein-dependent transport system permease family.</text>
</comment>
<evidence type="ECO:0000259" key="8">
    <source>
        <dbReference type="PROSITE" id="PS50928"/>
    </source>
</evidence>
<dbReference type="Gene3D" id="1.10.3720.10">
    <property type="entry name" value="MetI-like"/>
    <property type="match status" value="1"/>
</dbReference>
<evidence type="ECO:0000256" key="5">
    <source>
        <dbReference type="ARBA" id="ARBA00022989"/>
    </source>
</evidence>
<evidence type="ECO:0000256" key="6">
    <source>
        <dbReference type="ARBA" id="ARBA00023136"/>
    </source>
</evidence>
<gene>
    <name evidence="9" type="ORF">F1189_05180</name>
</gene>
<keyword evidence="3" id="KW-1003">Cell membrane</keyword>
<organism evidence="9 10">
    <name type="scientific">Rhodovastum atsumiense</name>
    <dbReference type="NCBI Taxonomy" id="504468"/>
    <lineage>
        <taxon>Bacteria</taxon>
        <taxon>Pseudomonadati</taxon>
        <taxon>Pseudomonadota</taxon>
        <taxon>Alphaproteobacteria</taxon>
        <taxon>Acetobacterales</taxon>
        <taxon>Acetobacteraceae</taxon>
        <taxon>Rhodovastum</taxon>
    </lineage>
</organism>
<dbReference type="PROSITE" id="PS50928">
    <property type="entry name" value="ABC_TM1"/>
    <property type="match status" value="1"/>
</dbReference>
<proteinExistence type="inferred from homology"/>
<evidence type="ECO:0000256" key="4">
    <source>
        <dbReference type="ARBA" id="ARBA00022692"/>
    </source>
</evidence>
<dbReference type="InterPro" id="IPR000515">
    <property type="entry name" value="MetI-like"/>
</dbReference>
<evidence type="ECO:0000313" key="10">
    <source>
        <dbReference type="Proteomes" id="UP000325255"/>
    </source>
</evidence>
<dbReference type="InterPro" id="IPR025966">
    <property type="entry name" value="OppC_N"/>
</dbReference>
<comment type="caution">
    <text evidence="9">The sequence shown here is derived from an EMBL/GenBank/DDBJ whole genome shotgun (WGS) entry which is preliminary data.</text>
</comment>
<feature type="domain" description="ABC transmembrane type-1" evidence="8">
    <location>
        <begin position="91"/>
        <end position="280"/>
    </location>
</feature>
<evidence type="ECO:0000256" key="1">
    <source>
        <dbReference type="ARBA" id="ARBA00004651"/>
    </source>
</evidence>
<dbReference type="EMBL" id="VWPK01000006">
    <property type="protein sequence ID" value="KAA5613452.1"/>
    <property type="molecule type" value="Genomic_DNA"/>
</dbReference>
<dbReference type="InterPro" id="IPR050366">
    <property type="entry name" value="BP-dependent_transpt_permease"/>
</dbReference>
<dbReference type="GO" id="GO:0005886">
    <property type="term" value="C:plasma membrane"/>
    <property type="evidence" value="ECO:0007669"/>
    <property type="project" value="UniProtKB-SubCell"/>
</dbReference>
<evidence type="ECO:0000313" key="9">
    <source>
        <dbReference type="EMBL" id="KAA5613452.1"/>
    </source>
</evidence>
<dbReference type="PANTHER" id="PTHR43386:SF25">
    <property type="entry name" value="PEPTIDE ABC TRANSPORTER PERMEASE PROTEIN"/>
    <property type="match status" value="1"/>
</dbReference>
<evidence type="ECO:0000256" key="2">
    <source>
        <dbReference type="ARBA" id="ARBA00022448"/>
    </source>
</evidence>
<name>A0A5M6IYQ5_9PROT</name>
<keyword evidence="6 7" id="KW-0472">Membrane</keyword>
<dbReference type="Pfam" id="PF12911">
    <property type="entry name" value="OppC_N"/>
    <property type="match status" value="1"/>
</dbReference>
<accession>A0A5M6IYQ5</accession>
<evidence type="ECO:0000256" key="7">
    <source>
        <dbReference type="RuleBase" id="RU363032"/>
    </source>
</evidence>
<dbReference type="SUPFAM" id="SSF161098">
    <property type="entry name" value="MetI-like"/>
    <property type="match status" value="1"/>
</dbReference>
<feature type="transmembrane region" description="Helical" evidence="7">
    <location>
        <begin position="32"/>
        <end position="53"/>
    </location>
</feature>
<keyword evidence="2 7" id="KW-0813">Transport</keyword>
<dbReference type="Pfam" id="PF00528">
    <property type="entry name" value="BPD_transp_1"/>
    <property type="match status" value="1"/>
</dbReference>
<protein>
    <submittedName>
        <fullName evidence="9">ABC transporter permease</fullName>
    </submittedName>
</protein>
<dbReference type="AlphaFoldDB" id="A0A5M6IYQ5"/>
<dbReference type="OrthoDB" id="9766870at2"/>
<feature type="transmembrane region" description="Helical" evidence="7">
    <location>
        <begin position="95"/>
        <end position="120"/>
    </location>
</feature>
<comment type="subcellular location">
    <subcellularLocation>
        <location evidence="1 7">Cell membrane</location>
        <topology evidence="1 7">Multi-pass membrane protein</topology>
    </subcellularLocation>
</comment>
<dbReference type="PANTHER" id="PTHR43386">
    <property type="entry name" value="OLIGOPEPTIDE TRANSPORT SYSTEM PERMEASE PROTEIN APPC"/>
    <property type="match status" value="1"/>
</dbReference>
<evidence type="ECO:0000256" key="3">
    <source>
        <dbReference type="ARBA" id="ARBA00022475"/>
    </source>
</evidence>
<keyword evidence="5 7" id="KW-1133">Transmembrane helix</keyword>
<dbReference type="GO" id="GO:0055085">
    <property type="term" value="P:transmembrane transport"/>
    <property type="evidence" value="ECO:0007669"/>
    <property type="project" value="InterPro"/>
</dbReference>
<keyword evidence="10" id="KW-1185">Reference proteome</keyword>
<keyword evidence="4 7" id="KW-0812">Transmembrane</keyword>
<dbReference type="RefSeq" id="WP_150039563.1">
    <property type="nucleotide sequence ID" value="NZ_OW485601.1"/>
</dbReference>
<feature type="transmembrane region" description="Helical" evidence="7">
    <location>
        <begin position="140"/>
        <end position="165"/>
    </location>
</feature>
<reference evidence="9 10" key="1">
    <citation type="submission" date="2019-09" db="EMBL/GenBank/DDBJ databases">
        <title>Genome sequence of Rhodovastum atsumiense, a diverse member of the Acetobacteraceae family of non-sulfur purple photosynthetic bacteria.</title>
        <authorList>
            <person name="Meyer T."/>
            <person name="Kyndt J."/>
        </authorList>
    </citation>
    <scope>NUCLEOTIDE SEQUENCE [LARGE SCALE GENOMIC DNA]</scope>
    <source>
        <strain evidence="9 10">DSM 21279</strain>
    </source>
</reference>
<dbReference type="Proteomes" id="UP000325255">
    <property type="component" value="Unassembled WGS sequence"/>
</dbReference>